<dbReference type="KEGG" id="pda:103709120"/>
<feature type="region of interest" description="Disordered" evidence="5">
    <location>
        <begin position="44"/>
        <end position="73"/>
    </location>
</feature>
<proteinExistence type="inferred from homology"/>
<evidence type="ECO:0000313" key="7">
    <source>
        <dbReference type="Proteomes" id="UP000228380"/>
    </source>
</evidence>
<dbReference type="InterPro" id="IPR047091">
    <property type="entry name" value="EIN3-like_DNA-bd"/>
</dbReference>
<dbReference type="GeneID" id="103709120"/>
<dbReference type="Pfam" id="PF04873">
    <property type="entry name" value="EIN3_DNA-bd"/>
    <property type="match status" value="1"/>
</dbReference>
<dbReference type="Gene3D" id="1.10.3180.10">
    <property type="entry name" value="DNA-binding domain of EIN3-like"/>
    <property type="match status" value="1"/>
</dbReference>
<keyword evidence="3" id="KW-0936">Ethylene signaling pathway</keyword>
<evidence type="ECO:0000256" key="5">
    <source>
        <dbReference type="SAM" id="MobiDB-lite"/>
    </source>
</evidence>
<dbReference type="PANTHER" id="PTHR33305:SF30">
    <property type="entry name" value="ETHYLENE INSENSITIVE 3-LIKE 3 PROTEIN"/>
    <property type="match status" value="1"/>
</dbReference>
<dbReference type="GO" id="GO:0009873">
    <property type="term" value="P:ethylene-activated signaling pathway"/>
    <property type="evidence" value="ECO:0007669"/>
    <property type="project" value="UniProtKB-KW"/>
</dbReference>
<name>A0A8B7C693_PHODC</name>
<dbReference type="GO" id="GO:0003677">
    <property type="term" value="F:DNA binding"/>
    <property type="evidence" value="ECO:0007669"/>
    <property type="project" value="TreeGrafter"/>
</dbReference>
<dbReference type="SUPFAM" id="SSF116768">
    <property type="entry name" value="DNA-binding domain of EIN3-like"/>
    <property type="match status" value="1"/>
</dbReference>
<dbReference type="RefSeq" id="XP_008792546.3">
    <property type="nucleotide sequence ID" value="XM_008794324.3"/>
</dbReference>
<dbReference type="InterPro" id="IPR006957">
    <property type="entry name" value="EIN3"/>
</dbReference>
<dbReference type="GO" id="GO:0005634">
    <property type="term" value="C:nucleus"/>
    <property type="evidence" value="ECO:0007669"/>
    <property type="project" value="UniProtKB-SubCell"/>
</dbReference>
<reference evidence="7" key="1">
    <citation type="journal article" date="2019" name="Nat. Commun.">
        <title>Genome-wide association mapping of date palm fruit traits.</title>
        <authorList>
            <person name="Hazzouri K.M."/>
            <person name="Gros-Balthazard M."/>
            <person name="Flowers J.M."/>
            <person name="Copetti D."/>
            <person name="Lemansour A."/>
            <person name="Lebrun M."/>
            <person name="Masmoudi K."/>
            <person name="Ferrand S."/>
            <person name="Dhar M.I."/>
            <person name="Fresquez Z.A."/>
            <person name="Rosas U."/>
            <person name="Zhang J."/>
            <person name="Talag J."/>
            <person name="Lee S."/>
            <person name="Kudrna D."/>
            <person name="Powell R.F."/>
            <person name="Leitch I.J."/>
            <person name="Krueger R.R."/>
            <person name="Wing R.A."/>
            <person name="Amiri K.M.A."/>
            <person name="Purugganan M.D."/>
        </authorList>
    </citation>
    <scope>NUCLEOTIDE SEQUENCE [LARGE SCALE GENOMIC DNA]</scope>
    <source>
        <strain evidence="7">cv. Khalas</strain>
    </source>
</reference>
<accession>A0A8B7C693</accession>
<protein>
    <submittedName>
        <fullName evidence="8">Uncharacterized protein LOC103709120</fullName>
    </submittedName>
</protein>
<feature type="compositionally biased region" description="Basic and acidic residues" evidence="5">
    <location>
        <begin position="53"/>
        <end position="73"/>
    </location>
</feature>
<comment type="similarity">
    <text evidence="2">Belongs to the EIN3 family.</text>
</comment>
<feature type="domain" description="Ethylene insensitive 3-like DNA-binding" evidence="6">
    <location>
        <begin position="43"/>
        <end position="273"/>
    </location>
</feature>
<dbReference type="Proteomes" id="UP000228380">
    <property type="component" value="Chromosome 3"/>
</dbReference>
<organism evidence="7 8">
    <name type="scientific">Phoenix dactylifera</name>
    <name type="common">Date palm</name>
    <dbReference type="NCBI Taxonomy" id="42345"/>
    <lineage>
        <taxon>Eukaryota</taxon>
        <taxon>Viridiplantae</taxon>
        <taxon>Streptophyta</taxon>
        <taxon>Embryophyta</taxon>
        <taxon>Tracheophyta</taxon>
        <taxon>Spermatophyta</taxon>
        <taxon>Magnoliopsida</taxon>
        <taxon>Liliopsida</taxon>
        <taxon>Arecaceae</taxon>
        <taxon>Coryphoideae</taxon>
        <taxon>Phoeniceae</taxon>
        <taxon>Phoenix</taxon>
    </lineage>
</organism>
<dbReference type="GO" id="GO:0003700">
    <property type="term" value="F:DNA-binding transcription factor activity"/>
    <property type="evidence" value="ECO:0007669"/>
    <property type="project" value="InterPro"/>
</dbReference>
<dbReference type="OrthoDB" id="772948at2759"/>
<dbReference type="PANTHER" id="PTHR33305">
    <property type="entry name" value="ETHYLENE INSENSITIVE 3-LIKE 2 PROTEIN"/>
    <property type="match status" value="1"/>
</dbReference>
<keyword evidence="7" id="KW-1185">Reference proteome</keyword>
<dbReference type="InterPro" id="IPR023278">
    <property type="entry name" value="Ethylene_insens-like_DNA-bd"/>
</dbReference>
<comment type="subcellular location">
    <subcellularLocation>
        <location evidence="1">Nucleus</location>
    </subcellularLocation>
</comment>
<evidence type="ECO:0000256" key="2">
    <source>
        <dbReference type="ARBA" id="ARBA00009416"/>
    </source>
</evidence>
<evidence type="ECO:0000256" key="3">
    <source>
        <dbReference type="ARBA" id="ARBA00022745"/>
    </source>
</evidence>
<reference evidence="8" key="2">
    <citation type="submission" date="2025-08" db="UniProtKB">
        <authorList>
            <consortium name="RefSeq"/>
        </authorList>
    </citation>
    <scope>IDENTIFICATION</scope>
    <source>
        <tissue evidence="8">Young leaves</tissue>
    </source>
</reference>
<keyword evidence="4" id="KW-0539">Nucleus</keyword>
<evidence type="ECO:0000256" key="1">
    <source>
        <dbReference type="ARBA" id="ARBA00004123"/>
    </source>
</evidence>
<sequence>MEEPPNYPPAIFDVIDTDDDDAIDDEDITIEELETRIRDTSMRIERWRKKHGAHPDTKTKRKPSEQARRKQMSRAHDKVLDYMLMLMDIGGARGFVYGIIPEKGKPVSGSSDELRGWWKEKVRFDRNGPAAIEEFLLEHNIPSCTTNAAVSSPQLLMGFQDSTLGSMLSALMQQCQPPQRRFPLDRRVPPPWWPTMEEDWWPQLGLSGDQGPVPYRKPHDLKKAWKAGVLIAVIRNISPNFDHVQKTVQKSRCLRGKMSAKERTLWYSVLCQEMQLYMEHHPDAPQLHLGMSQAASSNSSDDRYDVEIEDDSSYAGIVDGKLADGVDAGKEILRGLPLDNNDELQRQEFYQRMAVDELQQKLDRKSSVGDNPLQPAMFADQTLAMDKNSLRQAPTEGPDPVQPPVASLNAFLQTPNVGTSCLLLVPGVEQSCPQQPALNPNALLQTPNVGAVCLLPMPYQQSVLNPRNLMQMPNVGANGLLPVPRVESNYFQQPALNQNAPLPAPNAGPNGLLPVPAMGRNCLQQPAHPDPYPLLQRSTIDPNLPYGNYAGQGIEMARKVFEETRRAVQPPQNFPVQTNTAEPAFDNQPASFDSDFTYDFSIDYTDMGGSPIGKQAWFF</sequence>
<evidence type="ECO:0000256" key="4">
    <source>
        <dbReference type="ARBA" id="ARBA00023242"/>
    </source>
</evidence>
<evidence type="ECO:0000313" key="8">
    <source>
        <dbReference type="RefSeq" id="XP_008792546.3"/>
    </source>
</evidence>
<dbReference type="AlphaFoldDB" id="A0A8B7C693"/>
<evidence type="ECO:0000259" key="6">
    <source>
        <dbReference type="Pfam" id="PF04873"/>
    </source>
</evidence>
<gene>
    <name evidence="8" type="primary">LOC103709120</name>
</gene>